<accession>A0A3Q9RN37</accession>
<keyword evidence="4" id="KW-0472">Membrane</keyword>
<organism evidence="5 6">
    <name type="scientific">Peribacillus asahii</name>
    <dbReference type="NCBI Taxonomy" id="228899"/>
    <lineage>
        <taxon>Bacteria</taxon>
        <taxon>Bacillati</taxon>
        <taxon>Bacillota</taxon>
        <taxon>Bacilli</taxon>
        <taxon>Bacillales</taxon>
        <taxon>Bacillaceae</taxon>
        <taxon>Peribacillus</taxon>
    </lineage>
</organism>
<dbReference type="InterPro" id="IPR018303">
    <property type="entry name" value="ATPase_P-typ_P_site"/>
</dbReference>
<dbReference type="PROSITE" id="PS00154">
    <property type="entry name" value="ATPASE_E1_E2"/>
    <property type="match status" value="1"/>
</dbReference>
<evidence type="ECO:0000256" key="1">
    <source>
        <dbReference type="ARBA" id="ARBA00004370"/>
    </source>
</evidence>
<dbReference type="EMBL" id="CP026095">
    <property type="protein sequence ID" value="AZV42949.1"/>
    <property type="molecule type" value="Genomic_DNA"/>
</dbReference>
<keyword evidence="2" id="KW-0812">Transmembrane</keyword>
<evidence type="ECO:0000256" key="3">
    <source>
        <dbReference type="ARBA" id="ARBA00022989"/>
    </source>
</evidence>
<comment type="subcellular location">
    <subcellularLocation>
        <location evidence="1">Membrane</location>
    </subcellularLocation>
</comment>
<gene>
    <name evidence="5" type="primary">copA</name>
    <name evidence="5" type="ORF">BAOM_2340</name>
</gene>
<protein>
    <submittedName>
        <fullName evidence="5">ATPase P</fullName>
    </submittedName>
</protein>
<name>A0A3Q9RN37_9BACI</name>
<dbReference type="GO" id="GO:0000166">
    <property type="term" value="F:nucleotide binding"/>
    <property type="evidence" value="ECO:0007669"/>
    <property type="project" value="InterPro"/>
</dbReference>
<dbReference type="InterPro" id="IPR023214">
    <property type="entry name" value="HAD_sf"/>
</dbReference>
<proteinExistence type="predicted"/>
<dbReference type="KEGG" id="pasa:BAOM_2340"/>
<evidence type="ECO:0000256" key="4">
    <source>
        <dbReference type="ARBA" id="ARBA00023136"/>
    </source>
</evidence>
<dbReference type="Gene3D" id="3.40.1110.10">
    <property type="entry name" value="Calcium-transporting ATPase, cytoplasmic domain N"/>
    <property type="match status" value="1"/>
</dbReference>
<dbReference type="AlphaFoldDB" id="A0A3Q9RN37"/>
<dbReference type="Gene3D" id="3.40.50.1000">
    <property type="entry name" value="HAD superfamily/HAD-like"/>
    <property type="match status" value="1"/>
</dbReference>
<dbReference type="GO" id="GO:0016020">
    <property type="term" value="C:membrane"/>
    <property type="evidence" value="ECO:0007669"/>
    <property type="project" value="UniProtKB-SubCell"/>
</dbReference>
<dbReference type="InterPro" id="IPR023299">
    <property type="entry name" value="ATPase_P-typ_cyto_dom_N"/>
</dbReference>
<dbReference type="Proteomes" id="UP000283095">
    <property type="component" value="Chromosome"/>
</dbReference>
<evidence type="ECO:0000256" key="2">
    <source>
        <dbReference type="ARBA" id="ARBA00022692"/>
    </source>
</evidence>
<sequence>MLQNSVFCLKVENTFETTHHIDTVILDKTGTVTNGKPKLTDIFVENGVDEQEFLSLIRSSWKTI</sequence>
<reference evidence="5 6" key="1">
    <citation type="submission" date="2018-01" db="EMBL/GenBank/DDBJ databases">
        <title>Bacillus asahii Genome sequencing and assembly.</title>
        <authorList>
            <person name="Jiang H."/>
            <person name="Feng Y."/>
            <person name="Zhao F."/>
            <person name="Lin X."/>
        </authorList>
    </citation>
    <scope>NUCLEOTIDE SEQUENCE [LARGE SCALE GENOMIC DNA]</scope>
    <source>
        <strain evidence="5 6">OM18</strain>
    </source>
</reference>
<evidence type="ECO:0000313" key="5">
    <source>
        <dbReference type="EMBL" id="AZV42949.1"/>
    </source>
</evidence>
<evidence type="ECO:0000313" key="6">
    <source>
        <dbReference type="Proteomes" id="UP000283095"/>
    </source>
</evidence>
<keyword evidence="3" id="KW-1133">Transmembrane helix</keyword>